<dbReference type="Proteomes" id="UP001594351">
    <property type="component" value="Unassembled WGS sequence"/>
</dbReference>
<keyword evidence="1" id="KW-0949">S-adenosyl-L-methionine</keyword>
<gene>
    <name evidence="5" type="ORF">ACFL27_14435</name>
</gene>
<reference evidence="5 6" key="1">
    <citation type="submission" date="2024-09" db="EMBL/GenBank/DDBJ databases">
        <title>Laminarin stimulates single cell rates of sulfate reduction while oxygen inhibits transcriptomic activity in coastal marine sediment.</title>
        <authorList>
            <person name="Lindsay M."/>
            <person name="Orcutt B."/>
            <person name="Emerson D."/>
            <person name="Stepanauskas R."/>
            <person name="D'Angelo T."/>
        </authorList>
    </citation>
    <scope>NUCLEOTIDE SEQUENCE [LARGE SCALE GENOMIC DNA]</scope>
    <source>
        <strain evidence="5">SAG AM-311-K15</strain>
    </source>
</reference>
<evidence type="ECO:0000256" key="3">
    <source>
        <dbReference type="ARBA" id="ARBA00023004"/>
    </source>
</evidence>
<evidence type="ECO:0000313" key="6">
    <source>
        <dbReference type="Proteomes" id="UP001594351"/>
    </source>
</evidence>
<dbReference type="PANTHER" id="PTHR43075:SF1">
    <property type="entry name" value="FORMATE LYASE ACTIVATING ENZYME, PUTATIVE (AFU_ORTHOLOGUE AFUA_2G15630)-RELATED"/>
    <property type="match status" value="1"/>
</dbReference>
<evidence type="ECO:0000313" key="5">
    <source>
        <dbReference type="EMBL" id="MFC1851392.1"/>
    </source>
</evidence>
<dbReference type="SFLD" id="SFLDS00029">
    <property type="entry name" value="Radical_SAM"/>
    <property type="match status" value="1"/>
</dbReference>
<dbReference type="SFLD" id="SFLDG01099">
    <property type="entry name" value="Uncharacterised_Radical_SAM_Su"/>
    <property type="match status" value="1"/>
</dbReference>
<dbReference type="PANTHER" id="PTHR43075">
    <property type="entry name" value="FORMATE LYASE ACTIVATING ENZYME, PUTATIVE (AFU_ORTHOLOGUE AFUA_2G15630)-RELATED"/>
    <property type="match status" value="1"/>
</dbReference>
<name>A0ABV6YYX9_UNCC1</name>
<proteinExistence type="predicted"/>
<evidence type="ECO:0000256" key="4">
    <source>
        <dbReference type="ARBA" id="ARBA00023014"/>
    </source>
</evidence>
<dbReference type="EMBL" id="JBHPBY010000184">
    <property type="protein sequence ID" value="MFC1851392.1"/>
    <property type="molecule type" value="Genomic_DNA"/>
</dbReference>
<protein>
    <submittedName>
        <fullName evidence="5">Radical SAM protein</fullName>
    </submittedName>
</protein>
<accession>A0ABV6YYX9</accession>
<evidence type="ECO:0000256" key="1">
    <source>
        <dbReference type="ARBA" id="ARBA00022691"/>
    </source>
</evidence>
<keyword evidence="4" id="KW-0411">Iron-sulfur</keyword>
<dbReference type="InterPro" id="IPR007197">
    <property type="entry name" value="rSAM"/>
</dbReference>
<comment type="caution">
    <text evidence="5">The sequence shown here is derived from an EMBL/GenBank/DDBJ whole genome shotgun (WGS) entry which is preliminary data.</text>
</comment>
<dbReference type="InterPro" id="IPR040085">
    <property type="entry name" value="MJ0674-like"/>
</dbReference>
<evidence type="ECO:0000256" key="2">
    <source>
        <dbReference type="ARBA" id="ARBA00022723"/>
    </source>
</evidence>
<keyword evidence="2" id="KW-0479">Metal-binding</keyword>
<organism evidence="5 6">
    <name type="scientific">candidate division CSSED10-310 bacterium</name>
    <dbReference type="NCBI Taxonomy" id="2855610"/>
    <lineage>
        <taxon>Bacteria</taxon>
        <taxon>Bacteria division CSSED10-310</taxon>
    </lineage>
</organism>
<keyword evidence="3" id="KW-0408">Iron</keyword>
<dbReference type="InterPro" id="IPR013785">
    <property type="entry name" value="Aldolase_TIM"/>
</dbReference>
<sequence length="343" mass="38311">MKIGKIQKSLNRSRCSSKNSLILDRTDALYALVDPCCLCPHLCGARRLHGQKGACQAGPQPKVAAALPHLGEEPPLCGQRGSGTVFFSNCSLRCLHCQNYEISLLGQGRALTIDQLAELYLSIQSKGCHNLNLVSATHYLPFVIDALHRARLKGFQLPVVYNSSGYERTAVLTLLEGVIDIYLPDAKYGHSQQGKNLSSVSNYSEVNRQTIREMYRQVGSLVVDTQHLATKGLIVRHLVLPNGLAGSRQVLRMMMEETAGQTPISLMGQYFPTPLAKENPLINRRITNEEWCQVLKWVDIFDIPQGWIQRPERANKSHYIPDFSSEYVFPFMIGKGSQQCLKD</sequence>
<dbReference type="Gene3D" id="3.20.20.70">
    <property type="entry name" value="Aldolase class I"/>
    <property type="match status" value="1"/>
</dbReference>
<keyword evidence="6" id="KW-1185">Reference proteome</keyword>